<feature type="transmembrane region" description="Helical" evidence="7">
    <location>
        <begin position="737"/>
        <end position="756"/>
    </location>
</feature>
<dbReference type="Pfam" id="PF03176">
    <property type="entry name" value="MMPL"/>
    <property type="match status" value="2"/>
</dbReference>
<dbReference type="SUPFAM" id="SSF82866">
    <property type="entry name" value="Multidrug efflux transporter AcrB transmembrane domain"/>
    <property type="match status" value="2"/>
</dbReference>
<reference evidence="9 10" key="1">
    <citation type="submission" date="2006-02" db="EMBL/GenBank/DDBJ databases">
        <authorList>
            <person name="Amann R."/>
            <person name="Ferriera S."/>
            <person name="Johnson J."/>
            <person name="Kravitz S."/>
            <person name="Halpern A."/>
            <person name="Remington K."/>
            <person name="Beeson K."/>
            <person name="Tran B."/>
            <person name="Rogers Y.-H."/>
            <person name="Friedman R."/>
            <person name="Venter J.C."/>
        </authorList>
    </citation>
    <scope>NUCLEOTIDE SEQUENCE [LARGE SCALE GENOMIC DNA]</scope>
    <source>
        <strain evidence="9 10">DSM 3645</strain>
    </source>
</reference>
<keyword evidence="2" id="KW-1003">Cell membrane</keyword>
<dbReference type="eggNOG" id="COG4258">
    <property type="taxonomic scope" value="Bacteria"/>
</dbReference>
<feature type="domain" description="SSD" evidence="8">
    <location>
        <begin position="330"/>
        <end position="447"/>
    </location>
</feature>
<dbReference type="PANTHER" id="PTHR33406:SF13">
    <property type="entry name" value="MEMBRANE PROTEIN YDFJ"/>
    <property type="match status" value="1"/>
</dbReference>
<protein>
    <submittedName>
        <fullName evidence="9">Protein export membrane protein, SecD/SecF family, putative</fullName>
    </submittedName>
</protein>
<keyword evidence="3 7" id="KW-0812">Transmembrane</keyword>
<feature type="compositionally biased region" description="Basic and acidic residues" evidence="6">
    <location>
        <begin position="890"/>
        <end position="901"/>
    </location>
</feature>
<dbReference type="HOGENOM" id="CLU_009099_1_0_0"/>
<feature type="transmembrane region" description="Helical" evidence="7">
    <location>
        <begin position="823"/>
        <end position="847"/>
    </location>
</feature>
<dbReference type="InterPro" id="IPR004869">
    <property type="entry name" value="MMPL_dom"/>
</dbReference>
<dbReference type="InterPro" id="IPR050545">
    <property type="entry name" value="Mycobact_MmpL"/>
</dbReference>
<gene>
    <name evidence="9" type="ORF">DSM3645_16385</name>
</gene>
<feature type="transmembrane region" description="Helical" evidence="7">
    <location>
        <begin position="422"/>
        <end position="447"/>
    </location>
</feature>
<dbReference type="RefSeq" id="WP_002651175.1">
    <property type="nucleotide sequence ID" value="NZ_CH672376.1"/>
</dbReference>
<feature type="transmembrane region" description="Helical" evidence="7">
    <location>
        <begin position="296"/>
        <end position="316"/>
    </location>
</feature>
<feature type="transmembrane region" description="Helical" evidence="7">
    <location>
        <begin position="789"/>
        <end position="811"/>
    </location>
</feature>
<dbReference type="PANTHER" id="PTHR33406">
    <property type="entry name" value="MEMBRANE PROTEIN MJ1562-RELATED"/>
    <property type="match status" value="1"/>
</dbReference>
<keyword evidence="5 7" id="KW-0472">Membrane</keyword>
<dbReference type="AlphaFoldDB" id="A3ZZP4"/>
<feature type="transmembrane region" description="Helical" evidence="7">
    <location>
        <begin position="348"/>
        <end position="370"/>
    </location>
</feature>
<evidence type="ECO:0000313" key="10">
    <source>
        <dbReference type="Proteomes" id="UP000004358"/>
    </source>
</evidence>
<evidence type="ECO:0000256" key="4">
    <source>
        <dbReference type="ARBA" id="ARBA00022989"/>
    </source>
</evidence>
<evidence type="ECO:0000259" key="8">
    <source>
        <dbReference type="PROSITE" id="PS50156"/>
    </source>
</evidence>
<evidence type="ECO:0000256" key="6">
    <source>
        <dbReference type="SAM" id="MobiDB-lite"/>
    </source>
</evidence>
<proteinExistence type="predicted"/>
<organism evidence="9 10">
    <name type="scientific">Blastopirellula marina DSM 3645</name>
    <dbReference type="NCBI Taxonomy" id="314230"/>
    <lineage>
        <taxon>Bacteria</taxon>
        <taxon>Pseudomonadati</taxon>
        <taxon>Planctomycetota</taxon>
        <taxon>Planctomycetia</taxon>
        <taxon>Pirellulales</taxon>
        <taxon>Pirellulaceae</taxon>
        <taxon>Blastopirellula</taxon>
    </lineage>
</organism>
<evidence type="ECO:0000256" key="1">
    <source>
        <dbReference type="ARBA" id="ARBA00004651"/>
    </source>
</evidence>
<dbReference type="Gene3D" id="1.20.1640.10">
    <property type="entry name" value="Multidrug efflux transporter AcrB transmembrane domain"/>
    <property type="match status" value="2"/>
</dbReference>
<accession>A3ZZP4</accession>
<dbReference type="PROSITE" id="PS50156">
    <property type="entry name" value="SSD"/>
    <property type="match status" value="1"/>
</dbReference>
<evidence type="ECO:0000313" key="9">
    <source>
        <dbReference type="EMBL" id="EAQ78043.1"/>
    </source>
</evidence>
<evidence type="ECO:0000256" key="7">
    <source>
        <dbReference type="SAM" id="Phobius"/>
    </source>
</evidence>
<feature type="transmembrane region" description="Helical" evidence="7">
    <location>
        <begin position="322"/>
        <end position="341"/>
    </location>
</feature>
<dbReference type="OrthoDB" id="9809027at2"/>
<dbReference type="GO" id="GO:0005886">
    <property type="term" value="C:plasma membrane"/>
    <property type="evidence" value="ECO:0007669"/>
    <property type="project" value="UniProtKB-SubCell"/>
</dbReference>
<comment type="caution">
    <text evidence="9">The sequence shown here is derived from an EMBL/GenBank/DDBJ whole genome shotgun (WGS) entry which is preliminary data.</text>
</comment>
<comment type="subcellular location">
    <subcellularLocation>
        <location evidence="1">Cell membrane</location>
        <topology evidence="1">Multi-pass membrane protein</topology>
    </subcellularLocation>
</comment>
<name>A3ZZP4_9BACT</name>
<dbReference type="EMBL" id="AANZ01000025">
    <property type="protein sequence ID" value="EAQ78043.1"/>
    <property type="molecule type" value="Genomic_DNA"/>
</dbReference>
<feature type="region of interest" description="Disordered" evidence="6">
    <location>
        <begin position="890"/>
        <end position="963"/>
    </location>
</feature>
<feature type="transmembrane region" description="Helical" evidence="7">
    <location>
        <begin position="32"/>
        <end position="50"/>
    </location>
</feature>
<evidence type="ECO:0000256" key="2">
    <source>
        <dbReference type="ARBA" id="ARBA00022475"/>
    </source>
</evidence>
<evidence type="ECO:0000256" key="5">
    <source>
        <dbReference type="ARBA" id="ARBA00023136"/>
    </source>
</evidence>
<dbReference type="STRING" id="314230.DSM3645_16385"/>
<keyword evidence="4 7" id="KW-1133">Transmembrane helix</keyword>
<dbReference type="InterPro" id="IPR000731">
    <property type="entry name" value="SSD"/>
</dbReference>
<dbReference type="Proteomes" id="UP000004358">
    <property type="component" value="Unassembled WGS sequence"/>
</dbReference>
<feature type="transmembrane region" description="Helical" evidence="7">
    <location>
        <begin position="763"/>
        <end position="783"/>
    </location>
</feature>
<feature type="transmembrane region" description="Helical" evidence="7">
    <location>
        <begin position="859"/>
        <end position="886"/>
    </location>
</feature>
<evidence type="ECO:0000256" key="3">
    <source>
        <dbReference type="ARBA" id="ARBA00022692"/>
    </source>
</evidence>
<sequence length="963" mass="105061">MSSGSPDESAADRSMLAMPLAELTRVVVRNPVTVIVIGLLIAVASVIGAAKSLGFRTSRLDLINPNSNYNQLWLEYLEQFGADDDVVVVVEGNAKENVSPVLEALYSRLSANRESFYAVLHERGLANVRAKGLHYVPPDELAEMEGELAALQPVLSGQWEAISFDRLLWGANQRLLIDSPQQKQAAAAEMNRLADGLLHALREDGSNTSIWDEPHESLSVMSQLDSEYFTANEGRMGFVLLRLVKNESSFSQGGEAIRRLRGIIRNVQAGHPEVQIGLTGLPVMENDEMEGSQKDMILSSVLSLIGVAVLFIAGFGGLRHPLLAVGTLIVGLAWSFGFVTISIGHLNILSVSFGVILIGLGIDFGVHYVAKYLQLRQRIGDSGEALIETSRRVGPGIVTGAATTSIAFFTAALTEFTGVAELGVIAGGGIIVCLIGAFTLLPAMIVLADRNRNRYLLPNPLRIDGWIAPMMQAPRATLIASLALCLFLSTGASKLYYDHNLLNLQAQGLESVEWEKKLLEETDRSVWFALSIAGSRQELIARKEAFEKLANVDHVEEIASLLPPDDEQRTSQIERIRSRLTNLPEYPPALPIPPAPQLAQILAQAQQLLPGDDATALQARRRIGQARELLRTMPQANYEALMRSLQQRSAGELLTRMHSLYAVSDPETPDVDDFPEALVTRFVGKNNQYLLRIYPNGDIWDMESLANFVHEVQSVDSQVTGQPLQTYYASRQMQKSYVHAAIYSLLAVLIVLILDFRSLRHSLLALTPVGFGGAMLFGIQGFMDIPLNPANMIVLPLILGIGIDDGVHVLHDFRCQAGKRYRISASTAAAVLITSLTTMIGFGSLMLADHQGLQSLGRVLTIGVTCCLFTSLIVLPAFLSTITWNLKTEESSRKQKPEATRKRIRPGLLSDFDKDAPPAKGIRAADSSLGGQQSDVPPKKVAADDGDQESDRATIIPVRRSPR</sequence>